<evidence type="ECO:0000313" key="3">
    <source>
        <dbReference type="Proteomes" id="UP001528672"/>
    </source>
</evidence>
<gene>
    <name evidence="2" type="ORF">PSQ39_21335</name>
</gene>
<comment type="caution">
    <text evidence="2">The sequence shown here is derived from an EMBL/GenBank/DDBJ whole genome shotgun (WGS) entry which is preliminary data.</text>
</comment>
<evidence type="ECO:0000313" key="2">
    <source>
        <dbReference type="EMBL" id="MDD0817192.1"/>
    </source>
</evidence>
<keyword evidence="1" id="KW-0175">Coiled coil</keyword>
<proteinExistence type="predicted"/>
<dbReference type="Proteomes" id="UP001528672">
    <property type="component" value="Unassembled WGS sequence"/>
</dbReference>
<accession>A0ABT5MKT1</accession>
<organism evidence="2 3">
    <name type="scientific">Curvibacter microcysteis</name>
    <dbReference type="NCBI Taxonomy" id="3026419"/>
    <lineage>
        <taxon>Bacteria</taxon>
        <taxon>Pseudomonadati</taxon>
        <taxon>Pseudomonadota</taxon>
        <taxon>Betaproteobacteria</taxon>
        <taxon>Burkholderiales</taxon>
        <taxon>Comamonadaceae</taxon>
        <taxon>Curvibacter</taxon>
    </lineage>
</organism>
<feature type="coiled-coil region" evidence="1">
    <location>
        <begin position="56"/>
        <end position="83"/>
    </location>
</feature>
<evidence type="ECO:0000256" key="1">
    <source>
        <dbReference type="SAM" id="Coils"/>
    </source>
</evidence>
<dbReference type="RefSeq" id="WP_273929661.1">
    <property type="nucleotide sequence ID" value="NZ_JAQSIO010000016.1"/>
</dbReference>
<protein>
    <submittedName>
        <fullName evidence="2">Uncharacterized protein</fullName>
    </submittedName>
</protein>
<sequence>MSSEIGAALSGLVGLVGVAKAAMDTRDWAKLSETSAKLNEQIIKAQQAVIDGQSTQAALVAKLAEANEKIRQLEAAAAKKAEHRVVEVDEGVFVLELLDNREVFQVPGVGLYRTPKRYACQPCLEVLGKSVLLRYHPGNEMCPPDLTCPSCKTSIGLSKKLT</sequence>
<dbReference type="EMBL" id="JAQSIO010000016">
    <property type="protein sequence ID" value="MDD0817192.1"/>
    <property type="molecule type" value="Genomic_DNA"/>
</dbReference>
<name>A0ABT5MKT1_9BURK</name>
<reference evidence="2 3" key="1">
    <citation type="submission" date="2023-02" db="EMBL/GenBank/DDBJ databases">
        <title>Bacterial whole genome sequence for Curvibacter sp. HBC28.</title>
        <authorList>
            <person name="Le V."/>
            <person name="Ko S.-R."/>
            <person name="Ahn C.-Y."/>
            <person name="Oh H.-M."/>
        </authorList>
    </citation>
    <scope>NUCLEOTIDE SEQUENCE [LARGE SCALE GENOMIC DNA]</scope>
    <source>
        <strain evidence="2 3">HBC28</strain>
    </source>
</reference>
<keyword evidence="3" id="KW-1185">Reference proteome</keyword>